<keyword evidence="2" id="KW-0732">Signal</keyword>
<feature type="chain" id="PRO_5038409720" evidence="2">
    <location>
        <begin position="25"/>
        <end position="334"/>
    </location>
</feature>
<evidence type="ECO:0000313" key="5">
    <source>
        <dbReference type="Proteomes" id="UP000572212"/>
    </source>
</evidence>
<keyword evidence="5" id="KW-1185">Reference proteome</keyword>
<dbReference type="EMBL" id="JACHON010000020">
    <property type="protein sequence ID" value="MBB6514012.1"/>
    <property type="molecule type" value="Genomic_DNA"/>
</dbReference>
<evidence type="ECO:0000259" key="3">
    <source>
        <dbReference type="PROSITE" id="PS50983"/>
    </source>
</evidence>
<feature type="domain" description="Fe/B12 periplasmic-binding" evidence="3">
    <location>
        <begin position="67"/>
        <end position="334"/>
    </location>
</feature>
<accession>A0A841RQ79</accession>
<dbReference type="Proteomes" id="UP000572212">
    <property type="component" value="Unassembled WGS sequence"/>
</dbReference>
<evidence type="ECO:0000313" key="4">
    <source>
        <dbReference type="EMBL" id="MBB6514012.1"/>
    </source>
</evidence>
<comment type="similarity">
    <text evidence="1">Belongs to the bacterial solute-binding protein 8 family.</text>
</comment>
<evidence type="ECO:0000256" key="1">
    <source>
        <dbReference type="ARBA" id="ARBA00008814"/>
    </source>
</evidence>
<feature type="signal peptide" evidence="2">
    <location>
        <begin position="1"/>
        <end position="24"/>
    </location>
</feature>
<dbReference type="PROSITE" id="PS50983">
    <property type="entry name" value="FE_B12_PBP"/>
    <property type="match status" value="1"/>
</dbReference>
<dbReference type="SUPFAM" id="SSF53807">
    <property type="entry name" value="Helical backbone' metal receptor"/>
    <property type="match status" value="1"/>
</dbReference>
<name>A0A841RQ79_9BACI</name>
<dbReference type="RefSeq" id="WP_184250236.1">
    <property type="nucleotide sequence ID" value="NZ_BAAACU010000017.1"/>
</dbReference>
<dbReference type="Gene3D" id="3.40.50.1980">
    <property type="entry name" value="Nitrogenase molybdenum iron protein domain"/>
    <property type="match status" value="2"/>
</dbReference>
<organism evidence="4 5">
    <name type="scientific">Gracilibacillus halotolerans</name>
    <dbReference type="NCBI Taxonomy" id="74386"/>
    <lineage>
        <taxon>Bacteria</taxon>
        <taxon>Bacillati</taxon>
        <taxon>Bacillota</taxon>
        <taxon>Bacilli</taxon>
        <taxon>Bacillales</taxon>
        <taxon>Bacillaceae</taxon>
        <taxon>Gracilibacillus</taxon>
    </lineage>
</organism>
<sequence length="334" mass="36566">MKARVWIIMVLSFFIIIGCTPTNANKDGKEAQSEAEEKTDDQVTGADFTISVETVNGVVTIDKKPERILPLSLDVAEIVFELVDPDKIVAIPNSVGDSILSSNSDKAGQVSNRVSSAVNIDPEEVLSYEADLLLLTKTHGQEDDANKILQETGLPMLTFETIGTVEEYFKNIETIGKAVGEADLAEELILNLRTKVEEIQQKIPGDAESPSVLILSEVGPGTGPFMMGPGNISYDLIQLAQAVPAVDAIGLQSSIPASIELVMNMEPDFIFLLDFVGNGEETYTELMENPGWSDLESVKNDRVMILPVKYMMNPNVEIIEGLDIMVDRIYRLEE</sequence>
<dbReference type="PROSITE" id="PS51257">
    <property type="entry name" value="PROKAR_LIPOPROTEIN"/>
    <property type="match status" value="1"/>
</dbReference>
<reference evidence="4 5" key="1">
    <citation type="submission" date="2020-08" db="EMBL/GenBank/DDBJ databases">
        <title>Genomic Encyclopedia of Type Strains, Phase IV (KMG-IV): sequencing the most valuable type-strain genomes for metagenomic binning, comparative biology and taxonomic classification.</title>
        <authorList>
            <person name="Goeker M."/>
        </authorList>
    </citation>
    <scope>NUCLEOTIDE SEQUENCE [LARGE SCALE GENOMIC DNA]</scope>
    <source>
        <strain evidence="4 5">DSM 11805</strain>
    </source>
</reference>
<dbReference type="PANTHER" id="PTHR30535">
    <property type="entry name" value="VITAMIN B12-BINDING PROTEIN"/>
    <property type="match status" value="1"/>
</dbReference>
<proteinExistence type="inferred from homology"/>
<comment type="caution">
    <text evidence="4">The sequence shown here is derived from an EMBL/GenBank/DDBJ whole genome shotgun (WGS) entry which is preliminary data.</text>
</comment>
<gene>
    <name evidence="4" type="ORF">GGQ92_002833</name>
</gene>
<dbReference type="AlphaFoldDB" id="A0A841RQ79"/>
<evidence type="ECO:0000256" key="2">
    <source>
        <dbReference type="SAM" id="SignalP"/>
    </source>
</evidence>
<protein>
    <submittedName>
        <fullName evidence="4">Iron complex transport system substrate-binding protein</fullName>
    </submittedName>
</protein>
<dbReference type="GO" id="GO:0071281">
    <property type="term" value="P:cellular response to iron ion"/>
    <property type="evidence" value="ECO:0007669"/>
    <property type="project" value="TreeGrafter"/>
</dbReference>
<dbReference type="InterPro" id="IPR050902">
    <property type="entry name" value="ABC_Transporter_SBP"/>
</dbReference>
<dbReference type="InterPro" id="IPR002491">
    <property type="entry name" value="ABC_transptr_periplasmic_BD"/>
</dbReference>
<dbReference type="PANTHER" id="PTHR30535:SF34">
    <property type="entry name" value="MOLYBDATE-BINDING PROTEIN MOLA"/>
    <property type="match status" value="1"/>
</dbReference>
<dbReference type="Pfam" id="PF01497">
    <property type="entry name" value="Peripla_BP_2"/>
    <property type="match status" value="1"/>
</dbReference>